<feature type="domain" description="SnoaL-like" evidence="1">
    <location>
        <begin position="17"/>
        <end position="94"/>
    </location>
</feature>
<dbReference type="Pfam" id="PF12680">
    <property type="entry name" value="SnoaL_2"/>
    <property type="match status" value="1"/>
</dbReference>
<evidence type="ECO:0000259" key="1">
    <source>
        <dbReference type="Pfam" id="PF12680"/>
    </source>
</evidence>
<dbReference type="EMBL" id="FMJD01000005">
    <property type="protein sequence ID" value="SCM75295.1"/>
    <property type="molecule type" value="Genomic_DNA"/>
</dbReference>
<dbReference type="Gene3D" id="3.10.450.50">
    <property type="match status" value="1"/>
</dbReference>
<reference evidence="2" key="1">
    <citation type="submission" date="2016-08" db="EMBL/GenBank/DDBJ databases">
        <authorList>
            <person name="Seilhamer J.J."/>
        </authorList>
    </citation>
    <scope>NUCLEOTIDE SEQUENCE</scope>
    <source>
        <strain evidence="2">86</strain>
    </source>
</reference>
<gene>
    <name evidence="2" type="ORF">KL86PLE_130696</name>
</gene>
<dbReference type="AlphaFoldDB" id="A0A212LCN1"/>
<sequence>MINLPAPIAAYFTADLKDGDAVARCFTDTAVVKDEGQTYTGREAIQAWKIDVSARYSYVSEPRAIAVEGDRTVVTSRLTGNFPGSPVDLRFLFLLDGDRIAALEITP</sequence>
<organism evidence="2">
    <name type="scientific">uncultured Pleomorphomonas sp</name>
    <dbReference type="NCBI Taxonomy" id="442121"/>
    <lineage>
        <taxon>Bacteria</taxon>
        <taxon>Pseudomonadati</taxon>
        <taxon>Pseudomonadota</taxon>
        <taxon>Alphaproteobacteria</taxon>
        <taxon>Hyphomicrobiales</taxon>
        <taxon>Pleomorphomonadaceae</taxon>
        <taxon>Pleomorphomonas</taxon>
        <taxon>environmental samples</taxon>
    </lineage>
</organism>
<name>A0A212LCN1_9HYPH</name>
<proteinExistence type="predicted"/>
<dbReference type="RefSeq" id="WP_288200047.1">
    <property type="nucleotide sequence ID" value="NZ_LT608334.1"/>
</dbReference>
<dbReference type="SUPFAM" id="SSF54427">
    <property type="entry name" value="NTF2-like"/>
    <property type="match status" value="1"/>
</dbReference>
<protein>
    <submittedName>
        <fullName evidence="2">Polyketide cyclase</fullName>
    </submittedName>
</protein>
<accession>A0A212LCN1</accession>
<dbReference type="InterPro" id="IPR032710">
    <property type="entry name" value="NTF2-like_dom_sf"/>
</dbReference>
<evidence type="ECO:0000313" key="2">
    <source>
        <dbReference type="EMBL" id="SCM75295.1"/>
    </source>
</evidence>
<dbReference type="InterPro" id="IPR037401">
    <property type="entry name" value="SnoaL-like"/>
</dbReference>